<reference evidence="1 2" key="1">
    <citation type="submission" date="2015-12" db="EMBL/GenBank/DDBJ databases">
        <title>Genome sequence of Mucilaginibacter gotjawali.</title>
        <authorList>
            <person name="Lee J.S."/>
            <person name="Lee K.C."/>
            <person name="Kim K.K."/>
            <person name="Lee B.W."/>
        </authorList>
    </citation>
    <scope>NUCLEOTIDE SEQUENCE [LARGE SCALE GENOMIC DNA]</scope>
    <source>
        <strain evidence="1 2">SA3-7</strain>
    </source>
</reference>
<organism evidence="1 2">
    <name type="scientific">Mucilaginibacter gotjawali</name>
    <dbReference type="NCBI Taxonomy" id="1550579"/>
    <lineage>
        <taxon>Bacteria</taxon>
        <taxon>Pseudomonadati</taxon>
        <taxon>Bacteroidota</taxon>
        <taxon>Sphingobacteriia</taxon>
        <taxon>Sphingobacteriales</taxon>
        <taxon>Sphingobacteriaceae</taxon>
        <taxon>Mucilaginibacter</taxon>
    </lineage>
</organism>
<accession>A0A110B472</accession>
<sequence length="121" mass="12751">MKNVKKIALGLIAGAMAISFSAFTNAHSNNFIRPNKAVKAGMITDNYIVQPSLNDFVQLSSTPVSADCSGTATRQCAYDVTSTGKSNIPDLASYTGAEIDNYVSHGWLTPASGSSDALYQP</sequence>
<keyword evidence="2" id="KW-1185">Reference proteome</keyword>
<gene>
    <name evidence="1" type="ORF">MgSA37_03793</name>
</gene>
<dbReference type="OrthoDB" id="797616at2"/>
<dbReference type="RefSeq" id="WP_096353985.1">
    <property type="nucleotide sequence ID" value="NZ_AP017313.1"/>
</dbReference>
<proteinExistence type="predicted"/>
<dbReference type="KEGG" id="mgot:MgSA37_03793"/>
<dbReference type="Proteomes" id="UP000218263">
    <property type="component" value="Chromosome"/>
</dbReference>
<evidence type="ECO:0000313" key="2">
    <source>
        <dbReference type="Proteomes" id="UP000218263"/>
    </source>
</evidence>
<dbReference type="AlphaFoldDB" id="A0A110B472"/>
<dbReference type="EMBL" id="AP017313">
    <property type="protein sequence ID" value="BAU55602.1"/>
    <property type="molecule type" value="Genomic_DNA"/>
</dbReference>
<protein>
    <submittedName>
        <fullName evidence="1">Uncharacterized protein</fullName>
    </submittedName>
</protein>
<evidence type="ECO:0000313" key="1">
    <source>
        <dbReference type="EMBL" id="BAU55602.1"/>
    </source>
</evidence>
<name>A0A110B472_9SPHI</name>